<evidence type="ECO:0000313" key="1">
    <source>
        <dbReference type="EMBL" id="KRY94918.1"/>
    </source>
</evidence>
<protein>
    <submittedName>
        <fullName evidence="1">Uncharacterized protein</fullName>
    </submittedName>
</protein>
<dbReference type="EMBL" id="JYDP01004407">
    <property type="protein sequence ID" value="KRY94918.1"/>
    <property type="molecule type" value="Genomic_DNA"/>
</dbReference>
<feature type="non-terminal residue" evidence="1">
    <location>
        <position position="1"/>
    </location>
</feature>
<gene>
    <name evidence="1" type="ORF">T11_6086</name>
</gene>
<dbReference type="AlphaFoldDB" id="A0A0V1G9F2"/>
<evidence type="ECO:0000313" key="2">
    <source>
        <dbReference type="Proteomes" id="UP000055024"/>
    </source>
</evidence>
<organism evidence="1 2">
    <name type="scientific">Trichinella zimbabwensis</name>
    <dbReference type="NCBI Taxonomy" id="268475"/>
    <lineage>
        <taxon>Eukaryota</taxon>
        <taxon>Metazoa</taxon>
        <taxon>Ecdysozoa</taxon>
        <taxon>Nematoda</taxon>
        <taxon>Enoplea</taxon>
        <taxon>Dorylaimia</taxon>
        <taxon>Trichinellida</taxon>
        <taxon>Trichinellidae</taxon>
        <taxon>Trichinella</taxon>
    </lineage>
</organism>
<reference evidence="1 2" key="1">
    <citation type="submission" date="2015-01" db="EMBL/GenBank/DDBJ databases">
        <title>Evolution of Trichinella species and genotypes.</title>
        <authorList>
            <person name="Korhonen P.K."/>
            <person name="Edoardo P."/>
            <person name="Giuseppe L.R."/>
            <person name="Gasser R.B."/>
        </authorList>
    </citation>
    <scope>NUCLEOTIDE SEQUENCE [LARGE SCALE GENOMIC DNA]</scope>
    <source>
        <strain evidence="1">ISS1029</strain>
    </source>
</reference>
<feature type="non-terminal residue" evidence="1">
    <location>
        <position position="67"/>
    </location>
</feature>
<accession>A0A0V1G9F2</accession>
<name>A0A0V1G9F2_9BILA</name>
<dbReference type="Proteomes" id="UP000055024">
    <property type="component" value="Unassembled WGS sequence"/>
</dbReference>
<comment type="caution">
    <text evidence="1">The sequence shown here is derived from an EMBL/GenBank/DDBJ whole genome shotgun (WGS) entry which is preliminary data.</text>
</comment>
<keyword evidence="2" id="KW-1185">Reference proteome</keyword>
<proteinExistence type="predicted"/>
<sequence length="67" mass="7903">LERNLHAICQFFCSINEKCPNREFYQISQKVIDCGILKIYIPFNGALLLARMIKLFYNTPHVLRRMG</sequence>